<dbReference type="Proteomes" id="UP001529255">
    <property type="component" value="Unassembled WGS sequence"/>
</dbReference>
<evidence type="ECO:0000256" key="1">
    <source>
        <dbReference type="SAM" id="Phobius"/>
    </source>
</evidence>
<protein>
    <submittedName>
        <fullName evidence="2">Uncharacterized protein</fullName>
    </submittedName>
</protein>
<comment type="caution">
    <text evidence="2">The sequence shown here is derived from an EMBL/GenBank/DDBJ whole genome shotgun (WGS) entry which is preliminary data.</text>
</comment>
<keyword evidence="1" id="KW-0472">Membrane</keyword>
<evidence type="ECO:0000313" key="3">
    <source>
        <dbReference type="Proteomes" id="UP001529255"/>
    </source>
</evidence>
<accession>A0ABT7LS64</accession>
<keyword evidence="3" id="KW-1185">Reference proteome</keyword>
<organism evidence="2 3">
    <name type="scientific">Streptococcus raffinosi</name>
    <dbReference type="NCBI Taxonomy" id="3053355"/>
    <lineage>
        <taxon>Bacteria</taxon>
        <taxon>Bacillati</taxon>
        <taxon>Bacillota</taxon>
        <taxon>Bacilli</taxon>
        <taxon>Lactobacillales</taxon>
        <taxon>Streptococcaceae</taxon>
        <taxon>Streptococcus</taxon>
    </lineage>
</organism>
<reference evidence="2 3" key="1">
    <citation type="submission" date="2023-06" db="EMBL/GenBank/DDBJ databases">
        <title>A potential novel species of Streptococcus isolated from human milk sample.</title>
        <authorList>
            <person name="Nguyen H.V."/>
            <person name="Trinh A.T.V."/>
            <person name="Hoang A.T.L."/>
            <person name="Bui L.N.H."/>
            <person name="Tran Q.T.L."/>
            <person name="Trinh T."/>
        </authorList>
    </citation>
    <scope>NUCLEOTIDE SEQUENCE [LARGE SCALE GENOMIC DNA]</scope>
    <source>
        <strain evidence="2 3">VTCC 12812</strain>
    </source>
</reference>
<keyword evidence="1" id="KW-0812">Transmembrane</keyword>
<dbReference type="RefSeq" id="WP_285955875.1">
    <property type="nucleotide sequence ID" value="NZ_JASUZV010000006.1"/>
</dbReference>
<keyword evidence="1" id="KW-1133">Transmembrane helix</keyword>
<evidence type="ECO:0000313" key="2">
    <source>
        <dbReference type="EMBL" id="MDL5043485.1"/>
    </source>
</evidence>
<feature type="transmembrane region" description="Helical" evidence="1">
    <location>
        <begin position="72"/>
        <end position="94"/>
    </location>
</feature>
<sequence length="285" mass="32635">MNETEWLDYFETINNRKPSEEEIQQAKANGEFVASEPVAENSQPQVQVSGPVTGQGTPVVAPKKGLSKTVTIIIASVIGAVVLIALSFGGYAYFHLQGGKISEGTYQIETYRYYDKDKKKMVDGMESYEKGKLKDGDFVKVKGNQLKFYNYTLAGAVNLVDFTDYDTEKAFRLDNWSRTLTPTMSLADYTKVVEKAVDNRYKVDEYTTKSDIDDSKKVYIKDYKKSLKETVHYKVNGDKIIVLIYDKKGKLSEEKVFKRLTKEEEKKLDYEYERDVRADKKLFHS</sequence>
<dbReference type="EMBL" id="JASUZV010000006">
    <property type="protein sequence ID" value="MDL5043485.1"/>
    <property type="molecule type" value="Genomic_DNA"/>
</dbReference>
<proteinExistence type="predicted"/>
<name>A0ABT7LS64_9STRE</name>
<gene>
    <name evidence="2" type="ORF">QRD39_05085</name>
</gene>